<feature type="region of interest" description="Disordered" evidence="1">
    <location>
        <begin position="180"/>
        <end position="241"/>
    </location>
</feature>
<accession>A0A1B6CT43</accession>
<feature type="compositionally biased region" description="Basic and acidic residues" evidence="1">
    <location>
        <begin position="47"/>
        <end position="62"/>
    </location>
</feature>
<protein>
    <submittedName>
        <fullName evidence="2">Uncharacterized protein</fullName>
    </submittedName>
</protein>
<dbReference type="EMBL" id="GEDC01020700">
    <property type="protein sequence ID" value="JAS16598.1"/>
    <property type="molecule type" value="Transcribed_RNA"/>
</dbReference>
<gene>
    <name evidence="2" type="ORF">g.17232</name>
</gene>
<feature type="non-terminal residue" evidence="2">
    <location>
        <position position="1"/>
    </location>
</feature>
<dbReference type="AlphaFoldDB" id="A0A1B6CT43"/>
<feature type="compositionally biased region" description="Low complexity" evidence="1">
    <location>
        <begin position="225"/>
        <end position="235"/>
    </location>
</feature>
<proteinExistence type="predicted"/>
<evidence type="ECO:0000256" key="1">
    <source>
        <dbReference type="SAM" id="MobiDB-lite"/>
    </source>
</evidence>
<feature type="region of interest" description="Disordered" evidence="1">
    <location>
        <begin position="98"/>
        <end position="155"/>
    </location>
</feature>
<feature type="region of interest" description="Disordered" evidence="1">
    <location>
        <begin position="21"/>
        <end position="62"/>
    </location>
</feature>
<name>A0A1B6CT43_9HEMI</name>
<feature type="compositionally biased region" description="Basic residues" evidence="1">
    <location>
        <begin position="187"/>
        <end position="203"/>
    </location>
</feature>
<reference evidence="2" key="1">
    <citation type="submission" date="2015-12" db="EMBL/GenBank/DDBJ databases">
        <title>De novo transcriptome assembly of four potential Pierce s Disease insect vectors from Arizona vineyards.</title>
        <authorList>
            <person name="Tassone E.E."/>
        </authorList>
    </citation>
    <scope>NUCLEOTIDE SEQUENCE</scope>
</reference>
<sequence length="241" mass="28778">NNFSKSVSMDTMLLRFDPTKTEHSQFIVQQQQPVIQSSTQEKKKKKDKSDKINKNVPEEKVEVSKEKFYKVDEQIKYSLENKDNSKFSLRKLFNSRNDKEDFVSDNEDEPTESKFRQLKKYQQPNPFKYDSSDTEEEGDTNGFTNGLPPPQPTLLQPFFFQVNDPRFEELKDFFGKYEETNEEEFNKKRKDLKRLIHHRQLNKRQKENPYKNKLGGSKKGRNKKSSFMSKSMSYYNKRKIH</sequence>
<organism evidence="2">
    <name type="scientific">Clastoptera arizonana</name>
    <name type="common">Arizona spittle bug</name>
    <dbReference type="NCBI Taxonomy" id="38151"/>
    <lineage>
        <taxon>Eukaryota</taxon>
        <taxon>Metazoa</taxon>
        <taxon>Ecdysozoa</taxon>
        <taxon>Arthropoda</taxon>
        <taxon>Hexapoda</taxon>
        <taxon>Insecta</taxon>
        <taxon>Pterygota</taxon>
        <taxon>Neoptera</taxon>
        <taxon>Paraneoptera</taxon>
        <taxon>Hemiptera</taxon>
        <taxon>Auchenorrhyncha</taxon>
        <taxon>Cercopoidea</taxon>
        <taxon>Clastopteridae</taxon>
        <taxon>Clastoptera</taxon>
    </lineage>
</organism>
<evidence type="ECO:0000313" key="2">
    <source>
        <dbReference type="EMBL" id="JAS16598.1"/>
    </source>
</evidence>
<feature type="compositionally biased region" description="Low complexity" evidence="1">
    <location>
        <begin position="24"/>
        <end position="39"/>
    </location>
</feature>